<comment type="caution">
    <text evidence="3">The sequence shown here is derived from an EMBL/GenBank/DDBJ whole genome shotgun (WGS) entry which is preliminary data.</text>
</comment>
<dbReference type="InterPro" id="IPR008030">
    <property type="entry name" value="NmrA-like"/>
</dbReference>
<protein>
    <recommendedName>
        <fullName evidence="2">NmrA-like domain-containing protein</fullName>
    </recommendedName>
</protein>
<evidence type="ECO:0000259" key="2">
    <source>
        <dbReference type="Pfam" id="PF05368"/>
    </source>
</evidence>
<accession>A0A8I3AG77</accession>
<dbReference type="OrthoDB" id="3358371at2759"/>
<feature type="domain" description="NmrA-like" evidence="2">
    <location>
        <begin position="136"/>
        <end position="230"/>
    </location>
</feature>
<dbReference type="EMBL" id="JAEMWZ010000822">
    <property type="protein sequence ID" value="KAG7105479.1"/>
    <property type="molecule type" value="Genomic_DNA"/>
</dbReference>
<proteinExistence type="predicted"/>
<dbReference type="Proteomes" id="UP000689129">
    <property type="component" value="Unassembled WGS sequence"/>
</dbReference>
<dbReference type="AlphaFoldDB" id="A0A8I3AG77"/>
<name>A0A8I3AG77_VERLO</name>
<reference evidence="3" key="1">
    <citation type="journal article" date="2021" name="Mol. Plant Pathol.">
        <title>A 20-kb lineage-specific genomic region tames virulence in pathogenic amphidiploid Verticillium longisporum.</title>
        <authorList>
            <person name="Harting R."/>
            <person name="Starke J."/>
            <person name="Kusch H."/>
            <person name="Poggeler S."/>
            <person name="Maurus I."/>
            <person name="Schluter R."/>
            <person name="Landesfeind M."/>
            <person name="Bulla I."/>
            <person name="Nowrousian M."/>
            <person name="de Jonge R."/>
            <person name="Stahlhut G."/>
            <person name="Hoff K.J."/>
            <person name="Asshauer K.P."/>
            <person name="Thurmer A."/>
            <person name="Stanke M."/>
            <person name="Daniel R."/>
            <person name="Morgenstern B."/>
            <person name="Thomma B.P.H.J."/>
            <person name="Kronstad J.W."/>
            <person name="Braus-Stromeyer S.A."/>
            <person name="Braus G.H."/>
        </authorList>
    </citation>
    <scope>NUCLEOTIDE SEQUENCE</scope>
    <source>
        <strain evidence="3">Vl32</strain>
    </source>
</reference>
<evidence type="ECO:0000313" key="4">
    <source>
        <dbReference type="Proteomes" id="UP000689129"/>
    </source>
</evidence>
<evidence type="ECO:0000256" key="1">
    <source>
        <dbReference type="SAM" id="MobiDB-lite"/>
    </source>
</evidence>
<organism evidence="3 4">
    <name type="scientific">Verticillium longisporum</name>
    <name type="common">Verticillium dahliae var. longisporum</name>
    <dbReference type="NCBI Taxonomy" id="100787"/>
    <lineage>
        <taxon>Eukaryota</taxon>
        <taxon>Fungi</taxon>
        <taxon>Dikarya</taxon>
        <taxon>Ascomycota</taxon>
        <taxon>Pezizomycotina</taxon>
        <taxon>Sordariomycetes</taxon>
        <taxon>Hypocreomycetidae</taxon>
        <taxon>Glomerellales</taxon>
        <taxon>Plectosphaerellaceae</taxon>
        <taxon>Verticillium</taxon>
    </lineage>
</organism>
<evidence type="ECO:0000313" key="3">
    <source>
        <dbReference type="EMBL" id="KAG7105479.1"/>
    </source>
</evidence>
<feature type="region of interest" description="Disordered" evidence="1">
    <location>
        <begin position="103"/>
        <end position="123"/>
    </location>
</feature>
<gene>
    <name evidence="3" type="ORF">HYQ45_018578</name>
</gene>
<sequence length="266" mass="29283">MQSISSFSRKLFSIFATRICIFEAHSHWGGCIRRLHLCRWRPSGNPERNSDLQRVQFATPSFADILTSSDGGKLISWGGVSTNEQANSSSEYLWTMHPALSGTSWGREREDTTSRRTPAQRSAGSGAVVCNSAAFVGPSEPDVKLPFIAAEEDSGPTVKALIEEPTGKNVIGYRTWLTLPELVRTFANATGLKAEWITVPAKKALNPFPDELKLSIGEGFAYQNEFGYEGRGGPTIVHPRDLKTTLSLGTVGEYWKKQHWSTVFSA</sequence>
<dbReference type="Pfam" id="PF05368">
    <property type="entry name" value="NmrA"/>
    <property type="match status" value="1"/>
</dbReference>